<keyword evidence="1" id="KW-0472">Membrane</keyword>
<dbReference type="EMBL" id="CP040896">
    <property type="protein sequence ID" value="QDA59218.1"/>
    <property type="molecule type" value="Genomic_DNA"/>
</dbReference>
<dbReference type="RefSeq" id="WP_139514306.1">
    <property type="nucleotide sequence ID" value="NZ_CP040896.1"/>
</dbReference>
<accession>A0A5B7ZW71</accession>
<reference evidence="2 3" key="1">
    <citation type="submission" date="2019-06" db="EMBL/GenBank/DDBJ databases">
        <authorList>
            <person name="Srinivasan S."/>
        </authorList>
    </citation>
    <scope>NUCLEOTIDE SEQUENCE [LARGE SCALE GENOMIC DNA]</scope>
    <source>
        <strain evidence="2 3">17J68-5</strain>
    </source>
</reference>
<dbReference type="AlphaFoldDB" id="A0A5B7ZW71"/>
<dbReference type="Proteomes" id="UP000305398">
    <property type="component" value="Chromosome"/>
</dbReference>
<name>A0A5B7ZW71_9BACT</name>
<keyword evidence="3" id="KW-1185">Reference proteome</keyword>
<gene>
    <name evidence="2" type="ORF">FHG12_03445</name>
</gene>
<feature type="transmembrane region" description="Helical" evidence="1">
    <location>
        <begin position="59"/>
        <end position="80"/>
    </location>
</feature>
<keyword evidence="1" id="KW-1133">Transmembrane helix</keyword>
<organism evidence="2 3">
    <name type="scientific">Hymenobacter jejuensis</name>
    <dbReference type="NCBI Taxonomy" id="2502781"/>
    <lineage>
        <taxon>Bacteria</taxon>
        <taxon>Pseudomonadati</taxon>
        <taxon>Bacteroidota</taxon>
        <taxon>Cytophagia</taxon>
        <taxon>Cytophagales</taxon>
        <taxon>Hymenobacteraceae</taxon>
        <taxon>Hymenobacter</taxon>
    </lineage>
</organism>
<evidence type="ECO:0000256" key="1">
    <source>
        <dbReference type="SAM" id="Phobius"/>
    </source>
</evidence>
<evidence type="ECO:0000313" key="2">
    <source>
        <dbReference type="EMBL" id="QDA59218.1"/>
    </source>
</evidence>
<feature type="transmembrane region" description="Helical" evidence="1">
    <location>
        <begin position="169"/>
        <end position="187"/>
    </location>
</feature>
<feature type="transmembrane region" description="Helical" evidence="1">
    <location>
        <begin position="86"/>
        <end position="108"/>
    </location>
</feature>
<feature type="transmembrane region" description="Helical" evidence="1">
    <location>
        <begin position="120"/>
        <end position="144"/>
    </location>
</feature>
<evidence type="ECO:0000313" key="3">
    <source>
        <dbReference type="Proteomes" id="UP000305398"/>
    </source>
</evidence>
<protein>
    <submittedName>
        <fullName evidence="2">Uncharacterized protein</fullName>
    </submittedName>
</protein>
<dbReference type="KEGG" id="hyj:FHG12_03445"/>
<dbReference type="OrthoDB" id="879262at2"/>
<proteinExistence type="predicted"/>
<sequence length="219" mass="24458">MPVYYFVATLTGMWCLSTFGRYALHNNIFVFHLTTAAEVPLLGLAYYRLVPLPKVRVGIVIGVVLFGIVALLDATVLNGWMKHQNVYARSAATLVLLSLAFVHLDYLSSQPAEQLSNSRPALLLSIAVLVLYSALAAIHLAVYIEYKNPAFSYEEHARLDNLFNLPFPFIYGISMGLLTRLFAYFPLNKPPRQALPKWLRFGRFRPKAPITAEVAAAQA</sequence>
<feature type="transmembrane region" description="Helical" evidence="1">
    <location>
        <begin position="28"/>
        <end position="47"/>
    </location>
</feature>
<keyword evidence="1" id="KW-0812">Transmembrane</keyword>